<reference evidence="2 4" key="1">
    <citation type="submission" date="2018-09" db="EMBL/GenBank/DDBJ databases">
        <title>A high-quality reference genome of wild soybean provides a powerful tool to mine soybean genomes.</title>
        <authorList>
            <person name="Xie M."/>
            <person name="Chung C.Y.L."/>
            <person name="Li M.-W."/>
            <person name="Wong F.-L."/>
            <person name="Chan T.-F."/>
            <person name="Lam H.-M."/>
        </authorList>
    </citation>
    <scope>NUCLEOTIDE SEQUENCE [LARGE SCALE GENOMIC DNA]</scope>
    <source>
        <strain evidence="4">cv. W05</strain>
        <tissue evidence="2">Hypocotyl of etiolated seedlings</tissue>
    </source>
</reference>
<evidence type="ECO:0000313" key="2">
    <source>
        <dbReference type="EMBL" id="RZC06655.1"/>
    </source>
</evidence>
<protein>
    <submittedName>
        <fullName evidence="2">Protein TIME FOR COFFEE isoform A</fullName>
    </submittedName>
    <submittedName>
        <fullName evidence="3">Protein TIME FOR COFFEE isoform B</fullName>
    </submittedName>
</protein>
<dbReference type="InterPro" id="IPR039317">
    <property type="entry name" value="TIC"/>
</dbReference>
<keyword evidence="1" id="KW-0732">Signal</keyword>
<dbReference type="GO" id="GO:0005634">
    <property type="term" value="C:nucleus"/>
    <property type="evidence" value="ECO:0007669"/>
    <property type="project" value="TreeGrafter"/>
</dbReference>
<organism evidence="2 4">
    <name type="scientific">Glycine soja</name>
    <name type="common">Wild soybean</name>
    <dbReference type="NCBI Taxonomy" id="3848"/>
    <lineage>
        <taxon>Eukaryota</taxon>
        <taxon>Viridiplantae</taxon>
        <taxon>Streptophyta</taxon>
        <taxon>Embryophyta</taxon>
        <taxon>Tracheophyta</taxon>
        <taxon>Spermatophyta</taxon>
        <taxon>Magnoliopsida</taxon>
        <taxon>eudicotyledons</taxon>
        <taxon>Gunneridae</taxon>
        <taxon>Pentapetalae</taxon>
        <taxon>rosids</taxon>
        <taxon>fabids</taxon>
        <taxon>Fabales</taxon>
        <taxon>Fabaceae</taxon>
        <taxon>Papilionoideae</taxon>
        <taxon>50 kb inversion clade</taxon>
        <taxon>NPAAA clade</taxon>
        <taxon>indigoferoid/millettioid clade</taxon>
        <taxon>Phaseoleae</taxon>
        <taxon>Glycine</taxon>
        <taxon>Glycine subgen. Soja</taxon>
    </lineage>
</organism>
<accession>A0A445K798</accession>
<evidence type="ECO:0000256" key="1">
    <source>
        <dbReference type="SAM" id="SignalP"/>
    </source>
</evidence>
<feature type="chain" id="PRO_5036354035" evidence="1">
    <location>
        <begin position="16"/>
        <end position="146"/>
    </location>
</feature>
<dbReference type="Gramene" id="XM_028379846.1">
    <property type="protein sequence ID" value="XP_028235647.1"/>
    <property type="gene ID" value="LOC114415248"/>
</dbReference>
<comment type="caution">
    <text evidence="2">The sequence shown here is derived from an EMBL/GenBank/DDBJ whole genome shotgun (WGS) entry which is preliminary data.</text>
</comment>
<dbReference type="EMBL" id="QZWG01000006">
    <property type="protein sequence ID" value="RZC06655.1"/>
    <property type="molecule type" value="Genomic_DNA"/>
</dbReference>
<dbReference type="AlphaFoldDB" id="A0A445K798"/>
<feature type="signal peptide" evidence="1">
    <location>
        <begin position="1"/>
        <end position="15"/>
    </location>
</feature>
<evidence type="ECO:0000313" key="4">
    <source>
        <dbReference type="Proteomes" id="UP000289340"/>
    </source>
</evidence>
<keyword evidence="4" id="KW-1185">Reference proteome</keyword>
<dbReference type="EMBL" id="QZWG01000006">
    <property type="protein sequence ID" value="RZC06656.1"/>
    <property type="molecule type" value="Genomic_DNA"/>
</dbReference>
<gene>
    <name evidence="2" type="ORF">D0Y65_014222</name>
</gene>
<dbReference type="Proteomes" id="UP000289340">
    <property type="component" value="Chromosome 6"/>
</dbReference>
<evidence type="ECO:0000313" key="3">
    <source>
        <dbReference type="EMBL" id="RZC06656.1"/>
    </source>
</evidence>
<dbReference type="PANTHER" id="PTHR34798:SF2">
    <property type="entry name" value="PROTEIN TIME FOR COFFEE"/>
    <property type="match status" value="1"/>
</dbReference>
<dbReference type="PANTHER" id="PTHR34798">
    <property type="entry name" value="PROTEIN TIME FOR COFFEE"/>
    <property type="match status" value="1"/>
</dbReference>
<name>A0A445K798_GLYSO</name>
<sequence>MMGFSLLLLSVQSNSLPLPLSVPSGLPLMGYMTPLQGVVSMDGTPVKSTTISPPHLLFNQPWPKRCATHCYIARNILCHQQIARMNSFWPTTAGSASLYGGKPNNLNVVPSTELHGNVPGRAANSSQDKGHGIVKFPEHIGKDKAY</sequence>
<dbReference type="GO" id="GO:0042752">
    <property type="term" value="P:regulation of circadian rhythm"/>
    <property type="evidence" value="ECO:0007669"/>
    <property type="project" value="InterPro"/>
</dbReference>
<proteinExistence type="predicted"/>